<organism evidence="1 2">
    <name type="scientific">Dallia pectoralis</name>
    <name type="common">Alaska blackfish</name>
    <dbReference type="NCBI Taxonomy" id="75939"/>
    <lineage>
        <taxon>Eukaryota</taxon>
        <taxon>Metazoa</taxon>
        <taxon>Chordata</taxon>
        <taxon>Craniata</taxon>
        <taxon>Vertebrata</taxon>
        <taxon>Euteleostomi</taxon>
        <taxon>Actinopterygii</taxon>
        <taxon>Neopterygii</taxon>
        <taxon>Teleostei</taxon>
        <taxon>Protacanthopterygii</taxon>
        <taxon>Esociformes</taxon>
        <taxon>Umbridae</taxon>
        <taxon>Dallia</taxon>
    </lineage>
</organism>
<comment type="caution">
    <text evidence="1">The sequence shown here is derived from an EMBL/GenBank/DDBJ whole genome shotgun (WGS) entry which is preliminary data.</text>
</comment>
<evidence type="ECO:0000313" key="1">
    <source>
        <dbReference type="EMBL" id="KAJ7991167.1"/>
    </source>
</evidence>
<reference evidence="1" key="1">
    <citation type="submission" date="2021-05" db="EMBL/GenBank/DDBJ databases">
        <authorList>
            <person name="Pan Q."/>
            <person name="Jouanno E."/>
            <person name="Zahm M."/>
            <person name="Klopp C."/>
            <person name="Cabau C."/>
            <person name="Louis A."/>
            <person name="Berthelot C."/>
            <person name="Parey E."/>
            <person name="Roest Crollius H."/>
            <person name="Montfort J."/>
            <person name="Robinson-Rechavi M."/>
            <person name="Bouchez O."/>
            <person name="Lampietro C."/>
            <person name="Lopez Roques C."/>
            <person name="Donnadieu C."/>
            <person name="Postlethwait J."/>
            <person name="Bobe J."/>
            <person name="Dillon D."/>
            <person name="Chandos A."/>
            <person name="von Hippel F."/>
            <person name="Guiguen Y."/>
        </authorList>
    </citation>
    <scope>NUCLEOTIDE SEQUENCE</scope>
    <source>
        <strain evidence="1">YG-Jan2019</strain>
    </source>
</reference>
<accession>A0ACC2FIM3</accession>
<name>A0ACC2FIM3_DALPE</name>
<keyword evidence="2" id="KW-1185">Reference proteome</keyword>
<dbReference type="EMBL" id="CM055754">
    <property type="protein sequence ID" value="KAJ7991167.1"/>
    <property type="molecule type" value="Genomic_DNA"/>
</dbReference>
<evidence type="ECO:0000313" key="2">
    <source>
        <dbReference type="Proteomes" id="UP001157502"/>
    </source>
</evidence>
<sequence>MQQTLTTRDSFHKVLLQTLSLKPNKARINSAVIQLRVMGLRWQEILLWREAWGTWPGSSSHLSTGRRCKP</sequence>
<gene>
    <name evidence="1" type="ORF">DPEC_G00294440</name>
</gene>
<dbReference type="Proteomes" id="UP001157502">
    <property type="component" value="Chromosome 27"/>
</dbReference>
<proteinExistence type="predicted"/>
<protein>
    <submittedName>
        <fullName evidence="1">Uncharacterized protein</fullName>
    </submittedName>
</protein>